<dbReference type="Proteomes" id="UP001215151">
    <property type="component" value="Unassembled WGS sequence"/>
</dbReference>
<feature type="domain" description="DUF7077" evidence="6">
    <location>
        <begin position="711"/>
        <end position="818"/>
    </location>
</feature>
<proteinExistence type="predicted"/>
<keyword evidence="2" id="KW-0813">Transport</keyword>
<dbReference type="InterPro" id="IPR055505">
    <property type="entry name" value="DUF7077"/>
</dbReference>
<name>A0AAD7TXG5_9APHY</name>
<dbReference type="PANTHER" id="PTHR13251:SF3">
    <property type="entry name" value="TRAFFICKING PROTEIN PARTICLE COMPLEX SUBUNIT 10"/>
    <property type="match status" value="1"/>
</dbReference>
<organism evidence="7 8">
    <name type="scientific">Trametes cubensis</name>
    <dbReference type="NCBI Taxonomy" id="1111947"/>
    <lineage>
        <taxon>Eukaryota</taxon>
        <taxon>Fungi</taxon>
        <taxon>Dikarya</taxon>
        <taxon>Basidiomycota</taxon>
        <taxon>Agaricomycotina</taxon>
        <taxon>Agaricomycetes</taxon>
        <taxon>Polyporales</taxon>
        <taxon>Polyporaceae</taxon>
        <taxon>Trametes</taxon>
    </lineage>
</organism>
<evidence type="ECO:0008006" key="9">
    <source>
        <dbReference type="Google" id="ProtNLM"/>
    </source>
</evidence>
<dbReference type="InterPro" id="IPR045126">
    <property type="entry name" value="TRAPPC10/Trs130"/>
</dbReference>
<dbReference type="Pfam" id="PF12584">
    <property type="entry name" value="TRAPPC10"/>
    <property type="match status" value="1"/>
</dbReference>
<dbReference type="GO" id="GO:1990071">
    <property type="term" value="C:TRAPPII protein complex"/>
    <property type="evidence" value="ECO:0007669"/>
    <property type="project" value="InterPro"/>
</dbReference>
<comment type="caution">
    <text evidence="7">The sequence shown here is derived from an EMBL/GenBank/DDBJ whole genome shotgun (WGS) entry which is preliminary data.</text>
</comment>
<dbReference type="AlphaFoldDB" id="A0AAD7TXG5"/>
<accession>A0AAD7TXG5</accession>
<evidence type="ECO:0000313" key="7">
    <source>
        <dbReference type="EMBL" id="KAJ8488281.1"/>
    </source>
</evidence>
<dbReference type="GO" id="GO:0005829">
    <property type="term" value="C:cytosol"/>
    <property type="evidence" value="ECO:0007669"/>
    <property type="project" value="GOC"/>
</dbReference>
<evidence type="ECO:0000259" key="4">
    <source>
        <dbReference type="Pfam" id="PF12584"/>
    </source>
</evidence>
<evidence type="ECO:0000259" key="5">
    <source>
        <dbReference type="Pfam" id="PF23036"/>
    </source>
</evidence>
<evidence type="ECO:0000256" key="3">
    <source>
        <dbReference type="ARBA" id="ARBA00023034"/>
    </source>
</evidence>
<dbReference type="GO" id="GO:0006891">
    <property type="term" value="P:intra-Golgi vesicle-mediated transport"/>
    <property type="evidence" value="ECO:0007669"/>
    <property type="project" value="TreeGrafter"/>
</dbReference>
<evidence type="ECO:0000256" key="2">
    <source>
        <dbReference type="ARBA" id="ARBA00022448"/>
    </source>
</evidence>
<feature type="domain" description="TRAPPC10/Trs130 C-terminal" evidence="4">
    <location>
        <begin position="1062"/>
        <end position="1172"/>
    </location>
</feature>
<protein>
    <recommendedName>
        <fullName evidence="9">Trafficking protein particle complex subunit 10</fullName>
    </recommendedName>
</protein>
<feature type="domain" description="TRAPPC10/Trs130 N-terminal" evidence="5">
    <location>
        <begin position="5"/>
        <end position="321"/>
    </location>
</feature>
<evidence type="ECO:0000259" key="6">
    <source>
        <dbReference type="Pfam" id="PF23274"/>
    </source>
</evidence>
<comment type="subcellular location">
    <subcellularLocation>
        <location evidence="1">Golgi apparatus</location>
    </subcellularLocation>
</comment>
<dbReference type="InterPro" id="IPR056913">
    <property type="entry name" value="TRAPPC10/Trs130_N"/>
</dbReference>
<dbReference type="InterPro" id="IPR022233">
    <property type="entry name" value="TRAPPC10/Trs130_C"/>
</dbReference>
<keyword evidence="8" id="KW-1185">Reference proteome</keyword>
<dbReference type="Pfam" id="PF23036">
    <property type="entry name" value="TRAPPC10_1st"/>
    <property type="match status" value="1"/>
</dbReference>
<gene>
    <name evidence="7" type="ORF">ONZ51_g3667</name>
</gene>
<dbReference type="PANTHER" id="PTHR13251">
    <property type="entry name" value="EPILEPSY HOLOPROSENCEPHALY CANDIDATE 1/TMEM1"/>
    <property type="match status" value="1"/>
</dbReference>
<reference evidence="7" key="1">
    <citation type="submission" date="2022-11" db="EMBL/GenBank/DDBJ databases">
        <title>Genome Sequence of Cubamyces cubensis.</title>
        <authorList>
            <person name="Buettner E."/>
        </authorList>
    </citation>
    <scope>NUCLEOTIDE SEQUENCE</scope>
    <source>
        <strain evidence="7">MPL-01</strain>
    </source>
</reference>
<dbReference type="EMBL" id="JAPEVG010000065">
    <property type="protein sequence ID" value="KAJ8488281.1"/>
    <property type="molecule type" value="Genomic_DNA"/>
</dbReference>
<evidence type="ECO:0000313" key="8">
    <source>
        <dbReference type="Proteomes" id="UP001215151"/>
    </source>
</evidence>
<keyword evidence="3" id="KW-0333">Golgi apparatus</keyword>
<dbReference type="GO" id="GO:0034498">
    <property type="term" value="P:early endosome to Golgi transport"/>
    <property type="evidence" value="ECO:0007669"/>
    <property type="project" value="TreeGrafter"/>
</dbReference>
<sequence>MSSQSQRVVVTYAAPLVFLSTDHWKQIHASLVSQLPLRNLHWKSSSRPTIRTIQELDIRFVPLETLREDQTASQIPQSVLEKPLLNIYVFICEDSESYKATTRKQIKDWHASVNQRKNQEWLLVHVVRPDQSVAQGRLFQMKTSVLDKVKADFNTDKKDRCVQLVWSAEKDNPAVWADLMTKIKEGVLSAFDAALTQREEEVRRSEGQRQMPGWNFCTFFILKESLASSLEGMNLCEDALQQYFELEATFFQVLREKNLSWFGPLITPSGSDDSAPLLSTTKKPYRDLILANTISVFDFRVYLLARQCALLSKLGDLEEICQKTVTFLTTMARTLRDVEDTLPPLFIESWQYSSALSVVDQCDEWARSIEMGKPALTAFNAAKGELVELARQQLDVLGIAAGHLPIRPPFSLSLPSNYNTAKESQVKDASQSLSNAELASALLNKEAFYELYVSVTNRAIELYANAGRRKFALKLHGSLAALDVHRDRLSSALQTYTSLPAHYSPHGWTSLEAFMLNRALDIHASAEKPRDREWIHILLHFLRAYVDDMGRDLLMNKEDSEAYVAHLVQALNDAARIDTNNRADTPSPDHTALSVMIATHDAQLAETRDGSLLRVVVHNKLPCDIAVDEVEVQLAGRENSRISFSERVSKLAPGRNELTLFCPSSAAGTYTLFSTRVSIARLHFEWKHMKTLKQIRAGNMPILVHIPKDLKALDVRLKQPPRIELGMSSKVMVILSTGRNDIATAQVKLTPPSGIQFKYEDAEVSGEDAPPIRSAADSVTFLDLKHGQTVVAIVPHSDASAYHFMRVAISVEYVTTSEPDITRTLNLSRVVATSLPVAINVEDFFRGTRSVTCLTDPLYRLFNIWQTIHALHPIVNIAPTRARAFDAPPVAERGGRGKGDELYGSEATITPAQPGRFLFQMDASRGQVRDPLKLQISYRMLREGEFPSRLFRLESECVTHDFTEVESLIELAVEEVVTETPTLERLRQDMVDKLVQALETDASWVELYGVTGELVVPGVAPGDDDLGTGLRRVLEILNKRRLPTSFGEWREIVIPVDVPQMHPISALLTVQTSFHWAPPEDTKVESYMMRYDIEDLTQDWLISGRKRGDFLAKDGETFSVPITLIALHHGELALPKVGVTALPLPGEHRMRSSVVPGCETHQVHGAEKVLVLPRGGRTTFVVNMGAANTSM</sequence>
<evidence type="ECO:0000256" key="1">
    <source>
        <dbReference type="ARBA" id="ARBA00004555"/>
    </source>
</evidence>
<dbReference type="Pfam" id="PF23274">
    <property type="entry name" value="DUF7077"/>
    <property type="match status" value="1"/>
</dbReference>